<sequence length="60" mass="7157">SHSIYTIYYPNSHSLWDLFARIILRNTTTLDIFAQKKKKIEDLIEMEVVLNVLQKVFFLV</sequence>
<proteinExistence type="predicted"/>
<keyword evidence="2" id="KW-1185">Reference proteome</keyword>
<name>A0A397SQ09_9GLOM</name>
<evidence type="ECO:0000313" key="2">
    <source>
        <dbReference type="Proteomes" id="UP000265703"/>
    </source>
</evidence>
<dbReference type="AlphaFoldDB" id="A0A397SQ09"/>
<evidence type="ECO:0000313" key="1">
    <source>
        <dbReference type="EMBL" id="RIA86027.1"/>
    </source>
</evidence>
<organism evidence="1 2">
    <name type="scientific">Glomus cerebriforme</name>
    <dbReference type="NCBI Taxonomy" id="658196"/>
    <lineage>
        <taxon>Eukaryota</taxon>
        <taxon>Fungi</taxon>
        <taxon>Fungi incertae sedis</taxon>
        <taxon>Mucoromycota</taxon>
        <taxon>Glomeromycotina</taxon>
        <taxon>Glomeromycetes</taxon>
        <taxon>Glomerales</taxon>
        <taxon>Glomeraceae</taxon>
        <taxon>Glomus</taxon>
    </lineage>
</organism>
<comment type="caution">
    <text evidence="1">The sequence shown here is derived from an EMBL/GenBank/DDBJ whole genome shotgun (WGS) entry which is preliminary data.</text>
</comment>
<gene>
    <name evidence="1" type="ORF">C1645_780592</name>
</gene>
<dbReference type="Proteomes" id="UP000265703">
    <property type="component" value="Unassembled WGS sequence"/>
</dbReference>
<feature type="non-terminal residue" evidence="1">
    <location>
        <position position="1"/>
    </location>
</feature>
<dbReference type="EMBL" id="QKYT01000389">
    <property type="protein sequence ID" value="RIA86027.1"/>
    <property type="molecule type" value="Genomic_DNA"/>
</dbReference>
<accession>A0A397SQ09</accession>
<protein>
    <submittedName>
        <fullName evidence="1">Uncharacterized protein</fullName>
    </submittedName>
</protein>
<reference evidence="1 2" key="1">
    <citation type="submission" date="2018-06" db="EMBL/GenBank/DDBJ databases">
        <title>Comparative genomics reveals the genomic features of Rhizophagus irregularis, R. cerebriforme, R. diaphanum and Gigaspora rosea, and their symbiotic lifestyle signature.</title>
        <authorList>
            <person name="Morin E."/>
            <person name="San Clemente H."/>
            <person name="Chen E.C.H."/>
            <person name="De La Providencia I."/>
            <person name="Hainaut M."/>
            <person name="Kuo A."/>
            <person name="Kohler A."/>
            <person name="Murat C."/>
            <person name="Tang N."/>
            <person name="Roy S."/>
            <person name="Loubradou J."/>
            <person name="Henrissat B."/>
            <person name="Grigoriev I.V."/>
            <person name="Corradi N."/>
            <person name="Roux C."/>
            <person name="Martin F.M."/>
        </authorList>
    </citation>
    <scope>NUCLEOTIDE SEQUENCE [LARGE SCALE GENOMIC DNA]</scope>
    <source>
        <strain evidence="1 2">DAOM 227022</strain>
    </source>
</reference>